<comment type="similarity">
    <text evidence="1">Belongs to the membrane fusion protein (MFP) (TC 8.A.1) family.</text>
</comment>
<dbReference type="PANTHER" id="PTHR30469">
    <property type="entry name" value="MULTIDRUG RESISTANCE PROTEIN MDTA"/>
    <property type="match status" value="1"/>
</dbReference>
<feature type="domain" description="Multidrug resistance protein MdtA-like alpha-helical hairpin" evidence="3">
    <location>
        <begin position="132"/>
        <end position="198"/>
    </location>
</feature>
<dbReference type="GO" id="GO:1990281">
    <property type="term" value="C:efflux pump complex"/>
    <property type="evidence" value="ECO:0007669"/>
    <property type="project" value="TreeGrafter"/>
</dbReference>
<dbReference type="GO" id="GO:0015562">
    <property type="term" value="F:efflux transmembrane transporter activity"/>
    <property type="evidence" value="ECO:0007669"/>
    <property type="project" value="TreeGrafter"/>
</dbReference>
<evidence type="ECO:0000313" key="8">
    <source>
        <dbReference type="Proteomes" id="UP000289437"/>
    </source>
</evidence>
<feature type="domain" description="Multidrug resistance protein MdtA-like barrel-sandwich hybrid" evidence="4">
    <location>
        <begin position="87"/>
        <end position="237"/>
    </location>
</feature>
<keyword evidence="8" id="KW-1185">Reference proteome</keyword>
<dbReference type="RefSeq" id="WP_128914880.1">
    <property type="nucleotide sequence ID" value="NZ_RDSM01000003.1"/>
</dbReference>
<dbReference type="Pfam" id="PF25954">
    <property type="entry name" value="Beta-barrel_RND_2"/>
    <property type="match status" value="1"/>
</dbReference>
<gene>
    <name evidence="7" type="ORF">GRAN_4330</name>
</gene>
<protein>
    <submittedName>
        <fullName evidence="7">Putative Co/Zn/Cd efflux system membrane fusion protein</fullName>
    </submittedName>
</protein>
<evidence type="ECO:0000259" key="4">
    <source>
        <dbReference type="Pfam" id="PF25917"/>
    </source>
</evidence>
<dbReference type="Pfam" id="PF25876">
    <property type="entry name" value="HH_MFP_RND"/>
    <property type="match status" value="1"/>
</dbReference>
<dbReference type="Gene3D" id="2.40.420.20">
    <property type="match status" value="1"/>
</dbReference>
<dbReference type="Gene3D" id="1.10.287.470">
    <property type="entry name" value="Helix hairpin bin"/>
    <property type="match status" value="1"/>
</dbReference>
<dbReference type="Pfam" id="PF25917">
    <property type="entry name" value="BSH_RND"/>
    <property type="match status" value="1"/>
</dbReference>
<organism evidence="7 8">
    <name type="scientific">Granulicella sibirica</name>
    <dbReference type="NCBI Taxonomy" id="2479048"/>
    <lineage>
        <taxon>Bacteria</taxon>
        <taxon>Pseudomonadati</taxon>
        <taxon>Acidobacteriota</taxon>
        <taxon>Terriglobia</taxon>
        <taxon>Terriglobales</taxon>
        <taxon>Acidobacteriaceae</taxon>
        <taxon>Granulicella</taxon>
    </lineage>
</organism>
<keyword evidence="2" id="KW-0812">Transmembrane</keyword>
<reference evidence="7 8" key="1">
    <citation type="submission" date="2018-11" db="EMBL/GenBank/DDBJ databases">
        <authorList>
            <person name="Mardanov A.V."/>
            <person name="Ravin N.V."/>
            <person name="Dedysh S.N."/>
        </authorList>
    </citation>
    <scope>NUCLEOTIDE SEQUENCE [LARGE SCALE GENOMIC DNA]</scope>
    <source>
        <strain evidence="7 8">AF10</strain>
    </source>
</reference>
<dbReference type="AlphaFoldDB" id="A0A4Q0T1C7"/>
<evidence type="ECO:0000313" key="7">
    <source>
        <dbReference type="EMBL" id="RXH55226.1"/>
    </source>
</evidence>
<evidence type="ECO:0000259" key="5">
    <source>
        <dbReference type="Pfam" id="PF25954"/>
    </source>
</evidence>
<dbReference type="Gene3D" id="2.40.30.170">
    <property type="match status" value="1"/>
</dbReference>
<dbReference type="InterPro" id="IPR058624">
    <property type="entry name" value="MdtA-like_HH"/>
</dbReference>
<evidence type="ECO:0000256" key="1">
    <source>
        <dbReference type="ARBA" id="ARBA00009477"/>
    </source>
</evidence>
<dbReference type="PANTHER" id="PTHR30469:SF37">
    <property type="entry name" value="RAGD PROTEIN"/>
    <property type="match status" value="1"/>
</dbReference>
<dbReference type="Gene3D" id="2.40.50.100">
    <property type="match status" value="1"/>
</dbReference>
<dbReference type="Pfam" id="PF25989">
    <property type="entry name" value="YknX_C"/>
    <property type="match status" value="1"/>
</dbReference>
<feature type="transmembrane region" description="Helical" evidence="2">
    <location>
        <begin position="20"/>
        <end position="39"/>
    </location>
</feature>
<proteinExistence type="inferred from homology"/>
<dbReference type="InterPro" id="IPR006143">
    <property type="entry name" value="RND_pump_MFP"/>
</dbReference>
<dbReference type="NCBIfam" id="TIGR01730">
    <property type="entry name" value="RND_mfp"/>
    <property type="match status" value="1"/>
</dbReference>
<comment type="caution">
    <text evidence="7">The sequence shown here is derived from an EMBL/GenBank/DDBJ whole genome shotgun (WGS) entry which is preliminary data.</text>
</comment>
<reference evidence="8" key="2">
    <citation type="submission" date="2019-02" db="EMBL/GenBank/DDBJ databases">
        <title>Granulicella sibirica sp. nov., a psychrotolerant acidobacterium isolated from an organic soil layer in forested tundra, West Siberia.</title>
        <authorList>
            <person name="Oshkin I.Y."/>
            <person name="Kulichevskaya I.S."/>
            <person name="Rijpstra W.I.C."/>
            <person name="Sinninghe Damste J.S."/>
            <person name="Rakitin A.L."/>
            <person name="Ravin N.V."/>
            <person name="Dedysh S.N."/>
        </authorList>
    </citation>
    <scope>NUCLEOTIDE SEQUENCE [LARGE SCALE GENOMIC DNA]</scope>
    <source>
        <strain evidence="8">AF10</strain>
    </source>
</reference>
<evidence type="ECO:0000259" key="6">
    <source>
        <dbReference type="Pfam" id="PF25989"/>
    </source>
</evidence>
<keyword evidence="2" id="KW-1133">Transmembrane helix</keyword>
<accession>A0A4Q0T1C7</accession>
<name>A0A4Q0T1C7_9BACT</name>
<evidence type="ECO:0000259" key="3">
    <source>
        <dbReference type="Pfam" id="PF25876"/>
    </source>
</evidence>
<feature type="domain" description="YknX-like C-terminal permuted SH3-like" evidence="6">
    <location>
        <begin position="334"/>
        <end position="399"/>
    </location>
</feature>
<dbReference type="InterPro" id="IPR058625">
    <property type="entry name" value="MdtA-like_BSH"/>
</dbReference>
<feature type="domain" description="CusB-like beta-barrel" evidence="5">
    <location>
        <begin position="253"/>
        <end position="322"/>
    </location>
</feature>
<dbReference type="InterPro" id="IPR058792">
    <property type="entry name" value="Beta-barrel_RND_2"/>
</dbReference>
<dbReference type="EMBL" id="RDSM01000003">
    <property type="protein sequence ID" value="RXH55226.1"/>
    <property type="molecule type" value="Genomic_DNA"/>
</dbReference>
<dbReference type="SUPFAM" id="SSF111369">
    <property type="entry name" value="HlyD-like secretion proteins"/>
    <property type="match status" value="1"/>
</dbReference>
<keyword evidence="2" id="KW-0472">Membrane</keyword>
<dbReference type="OrthoDB" id="9806939at2"/>
<dbReference type="Proteomes" id="UP000289437">
    <property type="component" value="Unassembled WGS sequence"/>
</dbReference>
<evidence type="ECO:0000256" key="2">
    <source>
        <dbReference type="SAM" id="Phobius"/>
    </source>
</evidence>
<dbReference type="InterPro" id="IPR058637">
    <property type="entry name" value="YknX-like_C"/>
</dbReference>
<sequence length="408" mass="42555">MTQSASTVVAGPDRPNRSPYVAAAGFFLLLVVVGGVALVPKLRHRDTLKDEAVVAAGPPIVLATKLVGGDKSSRIEMPANIQAFEETTIFARTSGYIKERYVDIGDHVRKGQLLAVIEDPQTAQSLLQAEATLAQTKAQLLQAEANAELSATTNKRWQALVGAGVVAQQDADQKRAQAGADAALVTADKANITASQANVNSLSEQASFSKVTAPFDGIILTRSIDRGSLITVGSQTGVPQMFTIAQSGVVRVFANVPQANAVGLKAGQPAQVVVRELGGEVFPGTITRTSQSLDPGTRTLLVEVDLKNDGRILPGMYATVRYDLAPTATAPVMLPANALVIRTAGPQAVVVDSDNVAHFKSVVLGRDVGSGTEIISGVKAGDTVILSPDDQVVDGGKVKPQMQALAKP</sequence>